<dbReference type="Gene3D" id="3.10.110.10">
    <property type="entry name" value="Ubiquitin Conjugating Enzyme"/>
    <property type="match status" value="1"/>
</dbReference>
<dbReference type="InterPro" id="IPR000608">
    <property type="entry name" value="UBC"/>
</dbReference>
<comment type="caution">
    <text evidence="2">The sequence shown here is derived from an EMBL/GenBank/DDBJ whole genome shotgun (WGS) entry which is preliminary data.</text>
</comment>
<dbReference type="InterPro" id="IPR016135">
    <property type="entry name" value="UBQ-conjugating_enzyme/RWD"/>
</dbReference>
<protein>
    <submittedName>
        <fullName evidence="2">SUMO-conjugating enzyme ubc9</fullName>
    </submittedName>
</protein>
<accession>A0A2J8A0R5</accession>
<keyword evidence="3" id="KW-1185">Reference proteome</keyword>
<reference evidence="2 3" key="1">
    <citation type="journal article" date="2017" name="Mol. Biol. Evol.">
        <title>The 4-celled Tetrabaena socialis nuclear genome reveals the essential components for genetic control of cell number at the origin of multicellularity in the volvocine lineage.</title>
        <authorList>
            <person name="Featherston J."/>
            <person name="Arakaki Y."/>
            <person name="Hanschen E.R."/>
            <person name="Ferris P.J."/>
            <person name="Michod R.E."/>
            <person name="Olson B.J.S.C."/>
            <person name="Nozaki H."/>
            <person name="Durand P.M."/>
        </authorList>
    </citation>
    <scope>NUCLEOTIDE SEQUENCE [LARGE SCALE GENOMIC DNA]</scope>
    <source>
        <strain evidence="2 3">NIES-571</strain>
    </source>
</reference>
<dbReference type="AlphaFoldDB" id="A0A2J8A0R5"/>
<feature type="domain" description="UBC core" evidence="1">
    <location>
        <begin position="1"/>
        <end position="89"/>
    </location>
</feature>
<proteinExistence type="predicted"/>
<dbReference type="OrthoDB" id="6600758at2759"/>
<dbReference type="Proteomes" id="UP000236333">
    <property type="component" value="Unassembled WGS sequence"/>
</dbReference>
<feature type="non-terminal residue" evidence="2">
    <location>
        <position position="92"/>
    </location>
</feature>
<evidence type="ECO:0000259" key="1">
    <source>
        <dbReference type="PROSITE" id="PS50127"/>
    </source>
</evidence>
<dbReference type="Pfam" id="PF00179">
    <property type="entry name" value="UQ_con"/>
    <property type="match status" value="1"/>
</dbReference>
<sequence length="92" mass="10230">MCRAALLGPFRAVAGVCLSILKEVIPDHLGEVSGWRANFTVKTILLAVQELLSNPNFGSIANEEAYYLNQRSTRDYLARMRSQTAQYVPKDA</sequence>
<organism evidence="2 3">
    <name type="scientific">Tetrabaena socialis</name>
    <dbReference type="NCBI Taxonomy" id="47790"/>
    <lineage>
        <taxon>Eukaryota</taxon>
        <taxon>Viridiplantae</taxon>
        <taxon>Chlorophyta</taxon>
        <taxon>core chlorophytes</taxon>
        <taxon>Chlorophyceae</taxon>
        <taxon>CS clade</taxon>
        <taxon>Chlamydomonadales</taxon>
        <taxon>Tetrabaenaceae</taxon>
        <taxon>Tetrabaena</taxon>
    </lineage>
</organism>
<dbReference type="EMBL" id="PGGS01000259">
    <property type="protein sequence ID" value="PNH06095.1"/>
    <property type="molecule type" value="Genomic_DNA"/>
</dbReference>
<gene>
    <name evidence="2" type="ORF">TSOC_007572</name>
</gene>
<evidence type="ECO:0000313" key="2">
    <source>
        <dbReference type="EMBL" id="PNH06095.1"/>
    </source>
</evidence>
<dbReference type="PROSITE" id="PS50127">
    <property type="entry name" value="UBC_2"/>
    <property type="match status" value="1"/>
</dbReference>
<dbReference type="SUPFAM" id="SSF54495">
    <property type="entry name" value="UBC-like"/>
    <property type="match status" value="1"/>
</dbReference>
<name>A0A2J8A0R5_9CHLO</name>
<evidence type="ECO:0000313" key="3">
    <source>
        <dbReference type="Proteomes" id="UP000236333"/>
    </source>
</evidence>